<evidence type="ECO:0000313" key="3">
    <source>
        <dbReference type="Proteomes" id="UP000185944"/>
    </source>
</evidence>
<accession>A0A177ECF2</accession>
<gene>
    <name evidence="2" type="ORF">NEDG_00750</name>
</gene>
<evidence type="ECO:0000256" key="1">
    <source>
        <dbReference type="SAM" id="SignalP"/>
    </source>
</evidence>
<proteinExistence type="predicted"/>
<dbReference type="VEuPathDB" id="MicrosporidiaDB:NEDG_00750"/>
<reference evidence="2 3" key="1">
    <citation type="submission" date="2016-02" db="EMBL/GenBank/DDBJ databases">
        <title>Discovery of a natural microsporidian pathogen with a broad tissue tropism in Caenorhabditis elegans.</title>
        <authorList>
            <person name="Luallen R.J."/>
            <person name="Reinke A.W."/>
            <person name="Tong L."/>
            <person name="Botts M.R."/>
            <person name="Felix M.-A."/>
            <person name="Troemel E.R."/>
        </authorList>
    </citation>
    <scope>NUCLEOTIDE SEQUENCE [LARGE SCALE GENOMIC DNA]</scope>
    <source>
        <strain evidence="2 3">JUm2807</strain>
    </source>
</reference>
<sequence>MHPVTLLSMFIRCLLLCTDTSLCKGDRSTGREAILLNPTEYTAQTLKFFEEYSTGLDRHIVERKVYIMKKQGERVVKLIGDHGVVDIPPQMTPGLEFVSLTITIAVKNRTICLLQQLLSSLGPIHADLLSLHSCAHEGIDLSNAVDLSTDFQVASVKISALRMVNVSCAVVCLFLARTNTSQCVLSLYLDCVDGLTSLGALEAYADLGTLQGLYLQNMPWLETLDCSLLQQNRVVNCLSLDFSLDHLLISENTKKAIASKPWKEMRCAWIHWERLNLPDSPINVEKLSLGGLFSPFFASLARALARHSPLETTPIKLPNPYVTRLTLYHKFIYTLDNLLEFLGICAWTRRYFSRIEVLDLRCCVARGEVLQHLKTRVFTIKGLPYLNLIRFNNQNLAMYTLPLTAPAILYIPHDAYDDWENGRLLRKLMEAYKTPMEQVMKGPNKHLFFPRKQSRPPTLHPGQVSSVVGLHLSRTPNRYICVIDQEGHTLCVECLKDLASRCARDNQILACPWCKVPLAMPFCKFIVTKGLDTTYALHFEDVPSTSNTPNTPNTPNTRKTKTLLSFTKERFGNKSG</sequence>
<comment type="caution">
    <text evidence="2">The sequence shown here is derived from an EMBL/GenBank/DDBJ whole genome shotgun (WGS) entry which is preliminary data.</text>
</comment>
<dbReference type="Proteomes" id="UP000185944">
    <property type="component" value="Unassembled WGS sequence"/>
</dbReference>
<dbReference type="AlphaFoldDB" id="A0A177ECF2"/>
<dbReference type="GeneID" id="93647100"/>
<protein>
    <recommendedName>
        <fullName evidence="4">RING-type domain-containing protein</fullName>
    </recommendedName>
</protein>
<feature type="signal peptide" evidence="1">
    <location>
        <begin position="1"/>
        <end position="25"/>
    </location>
</feature>
<organism evidence="2 3">
    <name type="scientific">Nematocida displodere</name>
    <dbReference type="NCBI Taxonomy" id="1805483"/>
    <lineage>
        <taxon>Eukaryota</taxon>
        <taxon>Fungi</taxon>
        <taxon>Fungi incertae sedis</taxon>
        <taxon>Microsporidia</taxon>
        <taxon>Nematocida</taxon>
    </lineage>
</organism>
<keyword evidence="3" id="KW-1185">Reference proteome</keyword>
<keyword evidence="1" id="KW-0732">Signal</keyword>
<dbReference type="EMBL" id="LTDL01000040">
    <property type="protein sequence ID" value="OAG29617.1"/>
    <property type="molecule type" value="Genomic_DNA"/>
</dbReference>
<dbReference type="RefSeq" id="XP_067544265.1">
    <property type="nucleotide sequence ID" value="XM_067688168.1"/>
</dbReference>
<feature type="chain" id="PRO_5008060281" description="RING-type domain-containing protein" evidence="1">
    <location>
        <begin position="26"/>
        <end position="576"/>
    </location>
</feature>
<evidence type="ECO:0008006" key="4">
    <source>
        <dbReference type="Google" id="ProtNLM"/>
    </source>
</evidence>
<name>A0A177ECF2_9MICR</name>
<evidence type="ECO:0000313" key="2">
    <source>
        <dbReference type="EMBL" id="OAG29617.1"/>
    </source>
</evidence>